<keyword evidence="1" id="KW-0175">Coiled coil</keyword>
<dbReference type="Proteomes" id="UP001049176">
    <property type="component" value="Chromosome 7"/>
</dbReference>
<dbReference type="InterPro" id="IPR036047">
    <property type="entry name" value="F-box-like_dom_sf"/>
</dbReference>
<evidence type="ECO:0000313" key="4">
    <source>
        <dbReference type="Proteomes" id="UP001049176"/>
    </source>
</evidence>
<dbReference type="SUPFAM" id="SSF81383">
    <property type="entry name" value="F-box domain"/>
    <property type="match status" value="1"/>
</dbReference>
<name>A0A9P7RVE7_9AGAR</name>
<feature type="domain" description="F-box" evidence="2">
    <location>
        <begin position="104"/>
        <end position="159"/>
    </location>
</feature>
<gene>
    <name evidence="3" type="ORF">E1B28_011750</name>
</gene>
<sequence length="575" mass="66418">MKRNVNTFKLIKSPLRTCDSCGSTFPPRHNPFSKELINYLLLNPCNHVPSYGDVSWLKNHISTGKKELAAYGDEIDRMTKILEELKARRDELSWATTQLNEMVSPSIHALPVELMLKIFFIVCEDRPVSGRRHPAFKLSLVCSRWRKIIHSEQQLWTRIHFSELRFKARNGCLVYSEPHIQATRQSLIQFYLEKSGRLPLHIHLPLSDSFASVFQDLVKHAHRWKEVTMTCRKDYHDFPTSLPLIETMDIRGFEAMDDYPDKIFTPSLRTLTLSYPSRSSYPRLDTRSLVCLILDRGASYSHFYDIVRHSPMLSSLQLINFRFFGQSARASATVVPTRLTSVAILGAQYCDPFFPLFKTISVPYLENLTFSCSLYGSDSFSVQTTLAFGQLIKESSITSLTLKSIYFENILLLFDILASLSGTLTRLSILMCNFTDKKWDNFLDLMASSPGQYLPNLKELEFSYRPWSDRSESLLLRMVQSRKRSATSTGKLSVLRLRCKDQQLSNNIKRYLKKSLCGEVLRGPVYSPGNSANFGFTVKYFPIQVIVEYARKQVEYYTKEMDTVLEHNMYMRKLR</sequence>
<dbReference type="RefSeq" id="XP_043006612.1">
    <property type="nucleotide sequence ID" value="XM_043156800.1"/>
</dbReference>
<dbReference type="Gene3D" id="1.20.1280.50">
    <property type="match status" value="1"/>
</dbReference>
<reference evidence="3" key="1">
    <citation type="journal article" date="2021" name="Genome Biol. Evol.">
        <title>The assembled and annotated genome of the fairy-ring fungus Marasmius oreades.</title>
        <authorList>
            <person name="Hiltunen M."/>
            <person name="Ament-Velasquez S.L."/>
            <person name="Johannesson H."/>
        </authorList>
    </citation>
    <scope>NUCLEOTIDE SEQUENCE</scope>
    <source>
        <strain evidence="3">03SP1</strain>
    </source>
</reference>
<dbReference type="Gene3D" id="3.80.10.10">
    <property type="entry name" value="Ribonuclease Inhibitor"/>
    <property type="match status" value="1"/>
</dbReference>
<protein>
    <recommendedName>
        <fullName evidence="2">F-box domain-containing protein</fullName>
    </recommendedName>
</protein>
<organism evidence="3 4">
    <name type="scientific">Marasmius oreades</name>
    <name type="common">fairy-ring Marasmius</name>
    <dbReference type="NCBI Taxonomy" id="181124"/>
    <lineage>
        <taxon>Eukaryota</taxon>
        <taxon>Fungi</taxon>
        <taxon>Dikarya</taxon>
        <taxon>Basidiomycota</taxon>
        <taxon>Agaricomycotina</taxon>
        <taxon>Agaricomycetes</taxon>
        <taxon>Agaricomycetidae</taxon>
        <taxon>Agaricales</taxon>
        <taxon>Marasmiineae</taxon>
        <taxon>Marasmiaceae</taxon>
        <taxon>Marasmius</taxon>
    </lineage>
</organism>
<proteinExistence type="predicted"/>
<dbReference type="OrthoDB" id="2846292at2759"/>
<evidence type="ECO:0000313" key="3">
    <source>
        <dbReference type="EMBL" id="KAG7090142.1"/>
    </source>
</evidence>
<dbReference type="PROSITE" id="PS50181">
    <property type="entry name" value="FBOX"/>
    <property type="match status" value="1"/>
</dbReference>
<dbReference type="InterPro" id="IPR001810">
    <property type="entry name" value="F-box_dom"/>
</dbReference>
<evidence type="ECO:0000259" key="2">
    <source>
        <dbReference type="PROSITE" id="PS50181"/>
    </source>
</evidence>
<dbReference type="SUPFAM" id="SSF52047">
    <property type="entry name" value="RNI-like"/>
    <property type="match status" value="1"/>
</dbReference>
<dbReference type="Pfam" id="PF12937">
    <property type="entry name" value="F-box-like"/>
    <property type="match status" value="1"/>
</dbReference>
<feature type="coiled-coil region" evidence="1">
    <location>
        <begin position="68"/>
        <end position="95"/>
    </location>
</feature>
<evidence type="ECO:0000256" key="1">
    <source>
        <dbReference type="SAM" id="Coils"/>
    </source>
</evidence>
<dbReference type="KEGG" id="more:E1B28_011750"/>
<dbReference type="GeneID" id="66080825"/>
<keyword evidence="4" id="KW-1185">Reference proteome</keyword>
<accession>A0A9P7RVE7</accession>
<dbReference type="AlphaFoldDB" id="A0A9P7RVE7"/>
<comment type="caution">
    <text evidence="3">The sequence shown here is derived from an EMBL/GenBank/DDBJ whole genome shotgun (WGS) entry which is preliminary data.</text>
</comment>
<dbReference type="EMBL" id="CM032187">
    <property type="protein sequence ID" value="KAG7090142.1"/>
    <property type="molecule type" value="Genomic_DNA"/>
</dbReference>
<dbReference type="InterPro" id="IPR032675">
    <property type="entry name" value="LRR_dom_sf"/>
</dbReference>